<evidence type="ECO:0000256" key="2">
    <source>
        <dbReference type="ARBA" id="ARBA00010792"/>
    </source>
</evidence>
<evidence type="ECO:0000256" key="5">
    <source>
        <dbReference type="ARBA" id="ARBA00022989"/>
    </source>
</evidence>
<dbReference type="Proteomes" id="UP000013097">
    <property type="component" value="Unassembled WGS sequence"/>
</dbReference>
<dbReference type="Pfam" id="PF09335">
    <property type="entry name" value="VTT_dom"/>
    <property type="match status" value="1"/>
</dbReference>
<accession>N9Y144</accession>
<evidence type="ECO:0000256" key="1">
    <source>
        <dbReference type="ARBA" id="ARBA00004651"/>
    </source>
</evidence>
<keyword evidence="6 7" id="KW-0472">Membrane</keyword>
<sequence>MLKNSTEVRNLMDLIHMIIKNIMGLVHTSGYFGVFIASGIEYACVPAPPSEVIIPFISAMAAKGEYNLIVAYLTTILGGVIGSLTTYLVGYLGGRKILNFIKVKIKKSGPIINKIGILFEKHGNMVVLIARVMPFTRAYISLVAGVERLNIKYFIIFTSIGIGIWNGILFILGYFFGSNIKYIFEISKKYIYIIVIIFVILFIGYILYKILKKKSNNL</sequence>
<gene>
    <name evidence="9" type="ORF">HMPREF1092_01108</name>
</gene>
<feature type="transmembrane region" description="Helical" evidence="7">
    <location>
        <begin position="69"/>
        <end position="94"/>
    </location>
</feature>
<reference evidence="9 10" key="1">
    <citation type="submission" date="2013-01" db="EMBL/GenBank/DDBJ databases">
        <title>The Genome Sequence of Clostridium colicanis 209318.</title>
        <authorList>
            <consortium name="The Broad Institute Genome Sequencing Platform"/>
            <person name="Earl A."/>
            <person name="Ward D."/>
            <person name="Feldgarden M."/>
            <person name="Gevers D."/>
            <person name="Courvalin P."/>
            <person name="Lambert T."/>
            <person name="Walker B."/>
            <person name="Young S.K."/>
            <person name="Zeng Q."/>
            <person name="Gargeya S."/>
            <person name="Fitzgerald M."/>
            <person name="Haas B."/>
            <person name="Abouelleil A."/>
            <person name="Alvarado L."/>
            <person name="Arachchi H.M."/>
            <person name="Berlin A.M."/>
            <person name="Chapman S.B."/>
            <person name="Dewar J."/>
            <person name="Goldberg J."/>
            <person name="Griggs A."/>
            <person name="Gujja S."/>
            <person name="Hansen M."/>
            <person name="Howarth C."/>
            <person name="Imamovic A."/>
            <person name="Larimer J."/>
            <person name="McCowan C."/>
            <person name="Murphy C."/>
            <person name="Neiman D."/>
            <person name="Pearson M."/>
            <person name="Priest M."/>
            <person name="Roberts A."/>
            <person name="Saif S."/>
            <person name="Shea T."/>
            <person name="Sisk P."/>
            <person name="Sykes S."/>
            <person name="Wortman J."/>
            <person name="Nusbaum C."/>
            <person name="Birren B."/>
        </authorList>
    </citation>
    <scope>NUCLEOTIDE SEQUENCE [LARGE SCALE GENOMIC DNA]</scope>
    <source>
        <strain evidence="9 10">209318</strain>
    </source>
</reference>
<feature type="transmembrane region" description="Helical" evidence="7">
    <location>
        <begin position="153"/>
        <end position="177"/>
    </location>
</feature>
<dbReference type="EMBL" id="AGYT01000008">
    <property type="protein sequence ID" value="ENZ01874.1"/>
    <property type="molecule type" value="Genomic_DNA"/>
</dbReference>
<dbReference type="PATRIC" id="fig|999411.4.peg.1082"/>
<organism evidence="9 10">
    <name type="scientific">Clostridium thermobutyricum</name>
    <dbReference type="NCBI Taxonomy" id="29372"/>
    <lineage>
        <taxon>Bacteria</taxon>
        <taxon>Bacillati</taxon>
        <taxon>Bacillota</taxon>
        <taxon>Clostridia</taxon>
        <taxon>Eubacteriales</taxon>
        <taxon>Clostridiaceae</taxon>
        <taxon>Clostridium</taxon>
    </lineage>
</organism>
<evidence type="ECO:0000256" key="6">
    <source>
        <dbReference type="ARBA" id="ARBA00023136"/>
    </source>
</evidence>
<evidence type="ECO:0000256" key="3">
    <source>
        <dbReference type="ARBA" id="ARBA00022475"/>
    </source>
</evidence>
<evidence type="ECO:0000256" key="4">
    <source>
        <dbReference type="ARBA" id="ARBA00022692"/>
    </source>
</evidence>
<protein>
    <recommendedName>
        <fullName evidence="8">VTT domain-containing protein</fullName>
    </recommendedName>
</protein>
<evidence type="ECO:0000313" key="9">
    <source>
        <dbReference type="EMBL" id="ENZ01874.1"/>
    </source>
</evidence>
<dbReference type="AlphaFoldDB" id="N9Y144"/>
<keyword evidence="5 7" id="KW-1133">Transmembrane helix</keyword>
<dbReference type="HOGENOM" id="CLU_044208_1_1_9"/>
<dbReference type="PANTHER" id="PTHR42709:SF6">
    <property type="entry name" value="UNDECAPRENYL PHOSPHATE TRANSPORTER A"/>
    <property type="match status" value="1"/>
</dbReference>
<evidence type="ECO:0000313" key="10">
    <source>
        <dbReference type="Proteomes" id="UP000013097"/>
    </source>
</evidence>
<evidence type="ECO:0000256" key="7">
    <source>
        <dbReference type="SAM" id="Phobius"/>
    </source>
</evidence>
<feature type="domain" description="VTT" evidence="8">
    <location>
        <begin position="59"/>
        <end position="174"/>
    </location>
</feature>
<evidence type="ECO:0000259" key="8">
    <source>
        <dbReference type="Pfam" id="PF09335"/>
    </source>
</evidence>
<dbReference type="InterPro" id="IPR051311">
    <property type="entry name" value="DedA_domain"/>
</dbReference>
<name>N9Y144_9CLOT</name>
<keyword evidence="3" id="KW-1003">Cell membrane</keyword>
<feature type="transmembrane region" description="Helical" evidence="7">
    <location>
        <begin position="189"/>
        <end position="208"/>
    </location>
</feature>
<comment type="similarity">
    <text evidence="2">Belongs to the DedA family.</text>
</comment>
<proteinExistence type="inferred from homology"/>
<dbReference type="eggNOG" id="COG0586">
    <property type="taxonomic scope" value="Bacteria"/>
</dbReference>
<keyword evidence="10" id="KW-1185">Reference proteome</keyword>
<dbReference type="InterPro" id="IPR032816">
    <property type="entry name" value="VTT_dom"/>
</dbReference>
<keyword evidence="4 7" id="KW-0812">Transmembrane</keyword>
<comment type="subcellular location">
    <subcellularLocation>
        <location evidence="1">Cell membrane</location>
        <topology evidence="1">Multi-pass membrane protein</topology>
    </subcellularLocation>
</comment>
<dbReference type="PANTHER" id="PTHR42709">
    <property type="entry name" value="ALKALINE PHOSPHATASE LIKE PROTEIN"/>
    <property type="match status" value="1"/>
</dbReference>
<dbReference type="GO" id="GO:0005886">
    <property type="term" value="C:plasma membrane"/>
    <property type="evidence" value="ECO:0007669"/>
    <property type="project" value="UniProtKB-SubCell"/>
</dbReference>
<comment type="caution">
    <text evidence="9">The sequence shown here is derived from an EMBL/GenBank/DDBJ whole genome shotgun (WGS) entry which is preliminary data.</text>
</comment>
<feature type="transmembrane region" description="Helical" evidence="7">
    <location>
        <begin position="21"/>
        <end position="40"/>
    </location>
</feature>